<name>A0A0C9WPJ8_9AGAR</name>
<dbReference type="OrthoDB" id="3058852at2759"/>
<organism evidence="2 3">
    <name type="scientific">Laccaria amethystina LaAM-08-1</name>
    <dbReference type="NCBI Taxonomy" id="1095629"/>
    <lineage>
        <taxon>Eukaryota</taxon>
        <taxon>Fungi</taxon>
        <taxon>Dikarya</taxon>
        <taxon>Basidiomycota</taxon>
        <taxon>Agaricomycotina</taxon>
        <taxon>Agaricomycetes</taxon>
        <taxon>Agaricomycetidae</taxon>
        <taxon>Agaricales</taxon>
        <taxon>Agaricineae</taxon>
        <taxon>Hydnangiaceae</taxon>
        <taxon>Laccaria</taxon>
    </lineage>
</organism>
<feature type="compositionally biased region" description="Acidic residues" evidence="1">
    <location>
        <begin position="365"/>
        <end position="375"/>
    </location>
</feature>
<evidence type="ECO:0000256" key="1">
    <source>
        <dbReference type="SAM" id="MobiDB-lite"/>
    </source>
</evidence>
<dbReference type="EMBL" id="KN838636">
    <property type="protein sequence ID" value="KIJ99929.1"/>
    <property type="molecule type" value="Genomic_DNA"/>
</dbReference>
<evidence type="ECO:0000313" key="3">
    <source>
        <dbReference type="Proteomes" id="UP000054477"/>
    </source>
</evidence>
<proteinExistence type="predicted"/>
<accession>A0A0C9WPJ8</accession>
<sequence>MSDEQSASYYEERIKSMSRLLSNVTKQVSLPSAGPAETPESQAFYHIATLLTRGAGDGGHARDVIAVTGVQRLVDESAASELLDSDKSTNILPSSPDINSSLVQIHITITQNQRLQSSPNHTVVPILASKTSLLDTLQTVYKNTPVSLEQHASDIFGALTSTAKLHRIRDRKRYIRASYSVVSLIIGRSFPKISRRVQASRYLFKSNFLDILIKAELKLSGELEVIPPKEVRVHQANGRCYVEVGTRVAAAFVSNKVPCITHDDASYFLFHISSAMLWIKALVSVYDSVKASTQKCPTNSMEWHALYTDLKQLHHMVYILAHYYDAILSLPGLVNFLRSNLQESYIINSSYGSSQLNDGDKSSEDSDEPDEDESDGDSRADTLSDIGADDREPANKIFMRYLRSIVAWNQAYVWLDSSKVFRSPKGIMSVNLLKMQVPNQQDRTATPITTLLEEFVKKINVDENVKKRTRGLKLTSDKFTGTIHAEAVLMALIKEASNAKTTLPQSLIDILKDANRIGVVKKCCWLCKQLSEAMKDNGLAFDLPGTSGIMFSWAPPTGLDIAILKQVEDRLKTQLFDYLNIFANDAFQEPQSHQLSPTTSLTDISLSDPQIAEAAVESEFASIIKNMFNM</sequence>
<protein>
    <submittedName>
        <fullName evidence="2">Uncharacterized protein</fullName>
    </submittedName>
</protein>
<evidence type="ECO:0000313" key="2">
    <source>
        <dbReference type="EMBL" id="KIJ99929.1"/>
    </source>
</evidence>
<dbReference type="Proteomes" id="UP000054477">
    <property type="component" value="Unassembled WGS sequence"/>
</dbReference>
<dbReference type="HOGENOM" id="CLU_434156_0_0_1"/>
<reference evidence="3" key="2">
    <citation type="submission" date="2015-01" db="EMBL/GenBank/DDBJ databases">
        <title>Evolutionary Origins and Diversification of the Mycorrhizal Mutualists.</title>
        <authorList>
            <consortium name="DOE Joint Genome Institute"/>
            <consortium name="Mycorrhizal Genomics Consortium"/>
            <person name="Kohler A."/>
            <person name="Kuo A."/>
            <person name="Nagy L.G."/>
            <person name="Floudas D."/>
            <person name="Copeland A."/>
            <person name="Barry K.W."/>
            <person name="Cichocki N."/>
            <person name="Veneault-Fourrey C."/>
            <person name="LaButti K."/>
            <person name="Lindquist E.A."/>
            <person name="Lipzen A."/>
            <person name="Lundell T."/>
            <person name="Morin E."/>
            <person name="Murat C."/>
            <person name="Riley R."/>
            <person name="Ohm R."/>
            <person name="Sun H."/>
            <person name="Tunlid A."/>
            <person name="Henrissat B."/>
            <person name="Grigoriev I.V."/>
            <person name="Hibbett D.S."/>
            <person name="Martin F."/>
        </authorList>
    </citation>
    <scope>NUCLEOTIDE SEQUENCE [LARGE SCALE GENOMIC DNA]</scope>
    <source>
        <strain evidence="3">LaAM-08-1</strain>
    </source>
</reference>
<keyword evidence="3" id="KW-1185">Reference proteome</keyword>
<gene>
    <name evidence="2" type="ORF">K443DRAFT_679611</name>
</gene>
<feature type="compositionally biased region" description="Basic and acidic residues" evidence="1">
    <location>
        <begin position="376"/>
        <end position="388"/>
    </location>
</feature>
<feature type="region of interest" description="Disordered" evidence="1">
    <location>
        <begin position="352"/>
        <end position="388"/>
    </location>
</feature>
<reference evidence="2 3" key="1">
    <citation type="submission" date="2014-04" db="EMBL/GenBank/DDBJ databases">
        <authorList>
            <consortium name="DOE Joint Genome Institute"/>
            <person name="Kuo A."/>
            <person name="Kohler A."/>
            <person name="Nagy L.G."/>
            <person name="Floudas D."/>
            <person name="Copeland A."/>
            <person name="Barry K.W."/>
            <person name="Cichocki N."/>
            <person name="Veneault-Fourrey C."/>
            <person name="LaButti K."/>
            <person name="Lindquist E.A."/>
            <person name="Lipzen A."/>
            <person name="Lundell T."/>
            <person name="Morin E."/>
            <person name="Murat C."/>
            <person name="Sun H."/>
            <person name="Tunlid A."/>
            <person name="Henrissat B."/>
            <person name="Grigoriev I.V."/>
            <person name="Hibbett D.S."/>
            <person name="Martin F."/>
            <person name="Nordberg H.P."/>
            <person name="Cantor M.N."/>
            <person name="Hua S.X."/>
        </authorList>
    </citation>
    <scope>NUCLEOTIDE SEQUENCE [LARGE SCALE GENOMIC DNA]</scope>
    <source>
        <strain evidence="2 3">LaAM-08-1</strain>
    </source>
</reference>
<dbReference type="AlphaFoldDB" id="A0A0C9WPJ8"/>